<evidence type="ECO:0000313" key="4">
    <source>
        <dbReference type="Proteomes" id="UP000283479"/>
    </source>
</evidence>
<evidence type="ECO:0000256" key="1">
    <source>
        <dbReference type="SAM" id="MobiDB-lite"/>
    </source>
</evidence>
<feature type="domain" description="DUF2510" evidence="2">
    <location>
        <begin position="7"/>
        <end position="21"/>
    </location>
</feature>
<evidence type="ECO:0000259" key="2">
    <source>
        <dbReference type="Pfam" id="PF10708"/>
    </source>
</evidence>
<reference evidence="3 4" key="1">
    <citation type="submission" date="2018-11" db="EMBL/GenBank/DDBJ databases">
        <title>Rhodococcus spongicola sp. nov. and Rhodococcus xishaensis sp. nov. from marine sponges.</title>
        <authorList>
            <person name="Li L."/>
            <person name="Lin H.W."/>
        </authorList>
    </citation>
    <scope>NUCLEOTIDE SEQUENCE [LARGE SCALE GENOMIC DNA]</scope>
    <source>
        <strain evidence="3 4">LHW51113</strain>
    </source>
</reference>
<dbReference type="RefSeq" id="WP_127954909.1">
    <property type="nucleotide sequence ID" value="NZ_RKLO01000004.1"/>
</dbReference>
<organism evidence="3 4">
    <name type="scientific">Rhodococcus xishaensis</name>
    <dbReference type="NCBI Taxonomy" id="2487364"/>
    <lineage>
        <taxon>Bacteria</taxon>
        <taxon>Bacillati</taxon>
        <taxon>Actinomycetota</taxon>
        <taxon>Actinomycetes</taxon>
        <taxon>Mycobacteriales</taxon>
        <taxon>Nocardiaceae</taxon>
        <taxon>Rhodococcus</taxon>
    </lineage>
</organism>
<keyword evidence="4" id="KW-1185">Reference proteome</keyword>
<dbReference type="Pfam" id="PF10708">
    <property type="entry name" value="DUF2510"/>
    <property type="match status" value="1"/>
</dbReference>
<feature type="region of interest" description="Disordered" evidence="1">
    <location>
        <begin position="1"/>
        <end position="21"/>
    </location>
</feature>
<dbReference type="InterPro" id="IPR018929">
    <property type="entry name" value="DUF2510"/>
</dbReference>
<name>A0A438ATV0_9NOCA</name>
<protein>
    <submittedName>
        <fullName evidence="3">DUF2510 domain-containing protein</fullName>
    </submittedName>
</protein>
<dbReference type="Proteomes" id="UP000283479">
    <property type="component" value="Unassembled WGS sequence"/>
</dbReference>
<evidence type="ECO:0000313" key="3">
    <source>
        <dbReference type="EMBL" id="RVW02203.1"/>
    </source>
</evidence>
<proteinExistence type="predicted"/>
<dbReference type="EMBL" id="RKLO01000004">
    <property type="protein sequence ID" value="RVW02203.1"/>
    <property type="molecule type" value="Genomic_DNA"/>
</dbReference>
<sequence>MESSRPAGWYPDPSGKHDERY</sequence>
<dbReference type="AlphaFoldDB" id="A0A438ATV0"/>
<comment type="caution">
    <text evidence="3">The sequence shown here is derived from an EMBL/GenBank/DDBJ whole genome shotgun (WGS) entry which is preliminary data.</text>
</comment>
<accession>A0A438ATV0</accession>
<gene>
    <name evidence="3" type="ORF">EGT50_11085</name>
</gene>